<reference evidence="11 12" key="1">
    <citation type="submission" date="2023-03" db="EMBL/GenBank/DDBJ databases">
        <title>Genome sequence of Lichtheimia ornata CBS 291.66.</title>
        <authorList>
            <person name="Mohabir J.T."/>
            <person name="Shea T.P."/>
            <person name="Kurbessoian T."/>
            <person name="Berby B."/>
            <person name="Fontaine J."/>
            <person name="Livny J."/>
            <person name="Gnirke A."/>
            <person name="Stajich J.E."/>
            <person name="Cuomo C.A."/>
        </authorList>
    </citation>
    <scope>NUCLEOTIDE SEQUENCE [LARGE SCALE GENOMIC DNA]</scope>
    <source>
        <strain evidence="11">CBS 291.66</strain>
    </source>
</reference>
<feature type="binding site" evidence="9">
    <location>
        <begin position="120"/>
        <end position="125"/>
    </location>
    <ligand>
        <name>ATP</name>
        <dbReference type="ChEBI" id="CHEBI:30616"/>
    </ligand>
</feature>
<gene>
    <name evidence="11" type="ORF">O0I10_001856</name>
</gene>
<keyword evidence="1 9" id="KW-0963">Cytoplasm</keyword>
<dbReference type="InterPro" id="IPR027417">
    <property type="entry name" value="P-loop_NTPase"/>
</dbReference>
<evidence type="ECO:0000256" key="10">
    <source>
        <dbReference type="SAM" id="MobiDB-lite"/>
    </source>
</evidence>
<evidence type="ECO:0000256" key="2">
    <source>
        <dbReference type="ARBA" id="ARBA00022679"/>
    </source>
</evidence>
<evidence type="ECO:0000313" key="12">
    <source>
        <dbReference type="Proteomes" id="UP001234581"/>
    </source>
</evidence>
<keyword evidence="6 9" id="KW-0665">Pyrimidine biosynthesis</keyword>
<comment type="cofactor">
    <cofactor evidence="9">
        <name>Mg(2+)</name>
        <dbReference type="ChEBI" id="CHEBI:18420"/>
    </cofactor>
    <text evidence="9">Binds 1 Mg(2+) ion per monomer.</text>
</comment>
<evidence type="ECO:0000256" key="5">
    <source>
        <dbReference type="ARBA" id="ARBA00022840"/>
    </source>
</evidence>
<comment type="subunit">
    <text evidence="9">Monomer.</text>
</comment>
<dbReference type="InterPro" id="IPR033690">
    <property type="entry name" value="Adenylat_kinase_CS"/>
</dbReference>
<comment type="domain">
    <text evidence="9">Consists of three domains, a large central CORE domain and two small peripheral domains, NMPbind and LID, which undergo movements during catalysis. The LID domain closes over the site of phosphoryl transfer upon ATP binding. Assembling and dissambling the active center during each catalytic cycle provides an effective means to prevent ATP hydrolysis.</text>
</comment>
<comment type="similarity">
    <text evidence="9">Belongs to the adenylate kinase family. UMP-CMP kinase subfamily.</text>
</comment>
<evidence type="ECO:0000256" key="7">
    <source>
        <dbReference type="ARBA" id="ARBA00023242"/>
    </source>
</evidence>
<protein>
    <recommendedName>
        <fullName evidence="9">Uridylate kinase</fullName>
        <shortName evidence="9">UK</shortName>
        <ecNumber evidence="9">2.7.4.14</ecNumber>
    </recommendedName>
    <alternativeName>
        <fullName evidence="9">ATP:UMP phosphotransferase</fullName>
    </alternativeName>
    <alternativeName>
        <fullName evidence="9">Deoxycytidylate kinase</fullName>
        <shortName evidence="9">CK</shortName>
        <shortName evidence="9">dCMP kinase</shortName>
    </alternativeName>
    <alternativeName>
        <fullName evidence="9">Uridine monophosphate kinase</fullName>
        <shortName evidence="9">UMP kinase</shortName>
        <shortName evidence="9">UMPK</shortName>
    </alternativeName>
</protein>
<comment type="function">
    <text evidence="9">Catalyzes the phosphorylation of pyrimidine nucleoside monophosphates at the expense of ATP. Plays an important role in de novo pyrimidine nucleotide biosynthesis. Has preference for UMP and dUMP as phosphate acceptors, but can also use CMP, dCMP and AMP.</text>
</comment>
<sequence length="303" mass="34283">MFRTTLLRQGMAVAKAPKPTTMARPMRFYSTSQKKNSGAPSFAAMLAVASMGFAAYSMLVKSREGQALPRRKQPAPVSEEKQDDKQQQQQEQQQPAEEAKRIPAFSPEEVTVVFVLGGPGAGKGTQCENLKRDYGFVHLSAGDLLREEQQRPGSKYGELIKHYIREGLIVPMEVTIALLENAMREAMEKSKATRFLIDGFPRKMDQALKFEEVVVPSKVVLYFECPEEIMLQRLLKRGESSGRIDDNIESIKKRFAVFRETSFPVIEAFEKQNKVKTVSCNKPVDEVYKDVRESFDKLFGEDK</sequence>
<proteinExistence type="inferred from homology"/>
<organism evidence="11 12">
    <name type="scientific">Lichtheimia ornata</name>
    <dbReference type="NCBI Taxonomy" id="688661"/>
    <lineage>
        <taxon>Eukaryota</taxon>
        <taxon>Fungi</taxon>
        <taxon>Fungi incertae sedis</taxon>
        <taxon>Mucoromycota</taxon>
        <taxon>Mucoromycotina</taxon>
        <taxon>Mucoromycetes</taxon>
        <taxon>Mucorales</taxon>
        <taxon>Lichtheimiaceae</taxon>
        <taxon>Lichtheimia</taxon>
    </lineage>
</organism>
<dbReference type="Gene3D" id="3.40.50.300">
    <property type="entry name" value="P-loop containing nucleotide triphosphate hydrolases"/>
    <property type="match status" value="1"/>
</dbReference>
<dbReference type="HAMAP" id="MF_03172">
    <property type="entry name" value="Adenylate_kinase_UMP_CMP_kin"/>
    <property type="match status" value="1"/>
</dbReference>
<dbReference type="NCBIfam" id="TIGR01359">
    <property type="entry name" value="UMP_CMP_kin_fam"/>
    <property type="match status" value="1"/>
</dbReference>
<comment type="catalytic activity">
    <reaction evidence="8 9">
        <text>UMP + ATP = UDP + ADP</text>
        <dbReference type="Rhea" id="RHEA:24400"/>
        <dbReference type="ChEBI" id="CHEBI:30616"/>
        <dbReference type="ChEBI" id="CHEBI:57865"/>
        <dbReference type="ChEBI" id="CHEBI:58223"/>
        <dbReference type="ChEBI" id="CHEBI:456216"/>
        <dbReference type="EC" id="2.7.4.14"/>
    </reaction>
</comment>
<dbReference type="Proteomes" id="UP001234581">
    <property type="component" value="Unassembled WGS sequence"/>
</dbReference>
<dbReference type="FunFam" id="3.40.50.300:FF:000315">
    <property type="entry name" value="Adenylate kinase 1"/>
    <property type="match status" value="1"/>
</dbReference>
<dbReference type="CDD" id="cd01428">
    <property type="entry name" value="ADK"/>
    <property type="match status" value="1"/>
</dbReference>
<dbReference type="EC" id="2.7.4.14" evidence="9"/>
<evidence type="ECO:0000256" key="3">
    <source>
        <dbReference type="ARBA" id="ARBA00022741"/>
    </source>
</evidence>
<dbReference type="GO" id="GO:0005737">
    <property type="term" value="C:cytoplasm"/>
    <property type="evidence" value="ECO:0007669"/>
    <property type="project" value="UniProtKB-SubCell"/>
</dbReference>
<feature type="binding site" evidence="9">
    <location>
        <position position="254"/>
    </location>
    <ligand>
        <name>a ribonucleoside 5'-phosphate</name>
        <dbReference type="ChEBI" id="CHEBI:58043"/>
    </ligand>
</feature>
<dbReference type="GO" id="GO:0019205">
    <property type="term" value="F:nucleobase-containing compound kinase activity"/>
    <property type="evidence" value="ECO:0007669"/>
    <property type="project" value="InterPro"/>
</dbReference>
<evidence type="ECO:0000313" key="11">
    <source>
        <dbReference type="EMBL" id="KAJ8662163.1"/>
    </source>
</evidence>
<keyword evidence="5 9" id="KW-0067">ATP-binding</keyword>
<dbReference type="GO" id="GO:0009123">
    <property type="term" value="P:nucleoside monophosphate metabolic process"/>
    <property type="evidence" value="ECO:0007669"/>
    <property type="project" value="UniProtKB-ARBA"/>
</dbReference>
<keyword evidence="3 9" id="KW-0547">Nucleotide-binding</keyword>
<dbReference type="SUPFAM" id="SSF52540">
    <property type="entry name" value="P-loop containing nucleoside triphosphate hydrolases"/>
    <property type="match status" value="1"/>
</dbReference>
<dbReference type="GO" id="GO:0016776">
    <property type="term" value="F:phosphotransferase activity, phosphate group as acceptor"/>
    <property type="evidence" value="ECO:0007669"/>
    <property type="project" value="InterPro"/>
</dbReference>
<evidence type="ECO:0000256" key="6">
    <source>
        <dbReference type="ARBA" id="ARBA00022975"/>
    </source>
</evidence>
<comment type="subcellular location">
    <subcellularLocation>
        <location evidence="9">Cytoplasm</location>
    </subcellularLocation>
    <subcellularLocation>
        <location evidence="9">Nucleus</location>
    </subcellularLocation>
    <text evidence="9">Predominantly cytoplasmic.</text>
</comment>
<feature type="binding site" evidence="9">
    <location>
        <position position="237"/>
    </location>
    <ligand>
        <name>ATP</name>
        <dbReference type="ChEBI" id="CHEBI:30616"/>
    </ligand>
</feature>
<dbReference type="EMBL" id="JARTCD010000005">
    <property type="protein sequence ID" value="KAJ8662163.1"/>
    <property type="molecule type" value="Genomic_DNA"/>
</dbReference>
<dbReference type="RefSeq" id="XP_058347076.1">
    <property type="nucleotide sequence ID" value="XM_058481945.1"/>
</dbReference>
<feature type="region of interest" description="NMPbind" evidence="9">
    <location>
        <begin position="140"/>
        <end position="170"/>
    </location>
</feature>
<dbReference type="GO" id="GO:0005524">
    <property type="term" value="F:ATP binding"/>
    <property type="evidence" value="ECO:0007669"/>
    <property type="project" value="UniProtKB-KW"/>
</dbReference>
<feature type="binding site" evidence="9">
    <location>
        <position position="146"/>
    </location>
    <ligand>
        <name>a ribonucleoside 5'-phosphate</name>
        <dbReference type="ChEBI" id="CHEBI:58043"/>
    </ligand>
</feature>
<keyword evidence="4 9" id="KW-0418">Kinase</keyword>
<dbReference type="HAMAP" id="MF_00235">
    <property type="entry name" value="Adenylate_kinase_Adk"/>
    <property type="match status" value="1"/>
</dbReference>
<feature type="region of interest" description="LID" evidence="9">
    <location>
        <begin position="236"/>
        <end position="246"/>
    </location>
</feature>
<dbReference type="AlphaFoldDB" id="A0AAD7VA21"/>
<comment type="caution">
    <text evidence="11">The sequence shown here is derived from an EMBL/GenBank/DDBJ whole genome shotgun (WGS) entry which is preliminary data.</text>
</comment>
<evidence type="ECO:0000256" key="8">
    <source>
        <dbReference type="ARBA" id="ARBA00048116"/>
    </source>
</evidence>
<dbReference type="GO" id="GO:0005634">
    <property type="term" value="C:nucleus"/>
    <property type="evidence" value="ECO:0007669"/>
    <property type="project" value="UniProtKB-SubCell"/>
</dbReference>
<keyword evidence="12" id="KW-1185">Reference proteome</keyword>
<feature type="region of interest" description="Disordered" evidence="10">
    <location>
        <begin position="64"/>
        <end position="102"/>
    </location>
</feature>
<feature type="binding site" evidence="9">
    <location>
        <position position="206"/>
    </location>
    <ligand>
        <name>a ribonucleoside 5'-phosphate</name>
        <dbReference type="ChEBI" id="CHEBI:58043"/>
    </ligand>
</feature>
<keyword evidence="2 9" id="KW-0808">Transferase</keyword>
<evidence type="ECO:0000256" key="9">
    <source>
        <dbReference type="HAMAP-Rule" id="MF_03172"/>
    </source>
</evidence>
<name>A0AAD7VA21_9FUNG</name>
<evidence type="ECO:0000256" key="1">
    <source>
        <dbReference type="ARBA" id="ARBA00022490"/>
    </source>
</evidence>
<dbReference type="PROSITE" id="PS00113">
    <property type="entry name" value="ADENYLATE_KINASE"/>
    <property type="match status" value="1"/>
</dbReference>
<feature type="binding site" evidence="9">
    <location>
        <position position="282"/>
    </location>
    <ligand>
        <name>ATP</name>
        <dbReference type="ChEBI" id="CHEBI:30616"/>
    </ligand>
</feature>
<dbReference type="GO" id="GO:0006207">
    <property type="term" value="P:'de novo' pyrimidine nucleobase biosynthetic process"/>
    <property type="evidence" value="ECO:0007669"/>
    <property type="project" value="InterPro"/>
</dbReference>
<dbReference type="GeneID" id="83209274"/>
<feature type="binding site" evidence="9">
    <location>
        <position position="243"/>
    </location>
    <ligand>
        <name>a ribonucleoside 5'-phosphate</name>
        <dbReference type="ChEBI" id="CHEBI:58043"/>
    </ligand>
</feature>
<evidence type="ECO:0000256" key="4">
    <source>
        <dbReference type="ARBA" id="ARBA00022777"/>
    </source>
</evidence>
<dbReference type="GO" id="GO:0006221">
    <property type="term" value="P:pyrimidine nucleotide biosynthetic process"/>
    <property type="evidence" value="ECO:0007669"/>
    <property type="project" value="UniProtKB-UniRule"/>
</dbReference>
<dbReference type="InterPro" id="IPR000850">
    <property type="entry name" value="Adenylat/UMP-CMP_kin"/>
</dbReference>
<accession>A0AAD7VA21</accession>
<dbReference type="PRINTS" id="PR00094">
    <property type="entry name" value="ADENYLTKNASE"/>
</dbReference>
<dbReference type="InterPro" id="IPR006266">
    <property type="entry name" value="UMP_CMP_kinase"/>
</dbReference>
<feature type="binding site" evidence="9">
    <location>
        <begin position="199"/>
        <end position="202"/>
    </location>
    <ligand>
        <name>a ribonucleoside 5'-phosphate</name>
        <dbReference type="ChEBI" id="CHEBI:58043"/>
    </ligand>
</feature>
<keyword evidence="7 9" id="KW-0539">Nucleus</keyword>
<feature type="binding site" evidence="9">
    <location>
        <begin position="168"/>
        <end position="170"/>
    </location>
    <ligand>
        <name>a ribonucleoside 5'-phosphate</name>
        <dbReference type="ChEBI" id="CHEBI:58043"/>
    </ligand>
</feature>
<dbReference type="PANTHER" id="PTHR23359">
    <property type="entry name" value="NUCLEOTIDE KINASE"/>
    <property type="match status" value="1"/>
</dbReference>
<dbReference type="Pfam" id="PF00406">
    <property type="entry name" value="ADK"/>
    <property type="match status" value="1"/>
</dbReference>